<reference evidence="2 3" key="1">
    <citation type="submission" date="2022-05" db="EMBL/GenBank/DDBJ databases">
        <authorList>
            <consortium name="Genoscope - CEA"/>
            <person name="William W."/>
        </authorList>
    </citation>
    <scope>NUCLEOTIDE SEQUENCE [LARGE SCALE GENOMIC DNA]</scope>
</reference>
<feature type="compositionally biased region" description="Basic and acidic residues" evidence="1">
    <location>
        <begin position="61"/>
        <end position="76"/>
    </location>
</feature>
<evidence type="ECO:0000256" key="1">
    <source>
        <dbReference type="SAM" id="MobiDB-lite"/>
    </source>
</evidence>
<dbReference type="Proteomes" id="UP001159427">
    <property type="component" value="Unassembled WGS sequence"/>
</dbReference>
<sequence length="127" mass="14551">MRLAGGENGGKARNCRVLRRVLARSPGSSSWLEFLARVLAGYIGILRKPPSDQTIFLRHTSRLDHESSRSDHHTRQSDQNLDQTTTSEYHKRPSSRPDRQIRSSDRITNDNPDYQIRSPHQTTGHHI</sequence>
<name>A0ABN8QGT2_9CNID</name>
<accession>A0ABN8QGT2</accession>
<feature type="compositionally biased region" description="Polar residues" evidence="1">
    <location>
        <begin position="118"/>
        <end position="127"/>
    </location>
</feature>
<organism evidence="2 3">
    <name type="scientific">Porites evermanni</name>
    <dbReference type="NCBI Taxonomy" id="104178"/>
    <lineage>
        <taxon>Eukaryota</taxon>
        <taxon>Metazoa</taxon>
        <taxon>Cnidaria</taxon>
        <taxon>Anthozoa</taxon>
        <taxon>Hexacorallia</taxon>
        <taxon>Scleractinia</taxon>
        <taxon>Fungiina</taxon>
        <taxon>Poritidae</taxon>
        <taxon>Porites</taxon>
    </lineage>
</organism>
<evidence type="ECO:0000313" key="3">
    <source>
        <dbReference type="Proteomes" id="UP001159427"/>
    </source>
</evidence>
<feature type="compositionally biased region" description="Polar residues" evidence="1">
    <location>
        <begin position="77"/>
        <end position="87"/>
    </location>
</feature>
<feature type="region of interest" description="Disordered" evidence="1">
    <location>
        <begin position="51"/>
        <end position="127"/>
    </location>
</feature>
<keyword evidence="3" id="KW-1185">Reference proteome</keyword>
<comment type="caution">
    <text evidence="2">The sequence shown here is derived from an EMBL/GenBank/DDBJ whole genome shotgun (WGS) entry which is preliminary data.</text>
</comment>
<proteinExistence type="predicted"/>
<evidence type="ECO:0000313" key="2">
    <source>
        <dbReference type="EMBL" id="CAH3161646.1"/>
    </source>
</evidence>
<protein>
    <submittedName>
        <fullName evidence="2">Uncharacterized protein</fullName>
    </submittedName>
</protein>
<gene>
    <name evidence="2" type="ORF">PEVE_00004029</name>
</gene>
<dbReference type="EMBL" id="CALNXI010001244">
    <property type="protein sequence ID" value="CAH3161646.1"/>
    <property type="molecule type" value="Genomic_DNA"/>
</dbReference>
<feature type="compositionally biased region" description="Basic and acidic residues" evidence="1">
    <location>
        <begin position="88"/>
        <end position="108"/>
    </location>
</feature>